<dbReference type="STRING" id="205917.A0A4Y9ZBT0"/>
<dbReference type="AlphaFoldDB" id="A0A4Y9ZBT0"/>
<feature type="transmembrane region" description="Helical" evidence="2">
    <location>
        <begin position="158"/>
        <end position="178"/>
    </location>
</feature>
<feature type="transmembrane region" description="Helical" evidence="2">
    <location>
        <begin position="293"/>
        <end position="312"/>
    </location>
</feature>
<keyword evidence="2" id="KW-0472">Membrane</keyword>
<keyword evidence="5" id="KW-1185">Reference proteome</keyword>
<proteinExistence type="predicted"/>
<gene>
    <name evidence="4" type="ORF">EVG20_g767</name>
</gene>
<evidence type="ECO:0000313" key="4">
    <source>
        <dbReference type="EMBL" id="TFY72255.1"/>
    </source>
</evidence>
<feature type="transmembrane region" description="Helical" evidence="2">
    <location>
        <begin position="267"/>
        <end position="287"/>
    </location>
</feature>
<dbReference type="OrthoDB" id="3193253at2759"/>
<evidence type="ECO:0000259" key="3">
    <source>
        <dbReference type="Pfam" id="PF20151"/>
    </source>
</evidence>
<keyword evidence="2" id="KW-1133">Transmembrane helix</keyword>
<reference evidence="4 5" key="1">
    <citation type="submission" date="2019-02" db="EMBL/GenBank/DDBJ databases">
        <title>Genome sequencing of the rare red list fungi Dentipellis fragilis.</title>
        <authorList>
            <person name="Buettner E."/>
            <person name="Kellner H."/>
        </authorList>
    </citation>
    <scope>NUCLEOTIDE SEQUENCE [LARGE SCALE GENOMIC DNA]</scope>
    <source>
        <strain evidence="4 5">DSM 105465</strain>
    </source>
</reference>
<name>A0A4Y9ZBT0_9AGAM</name>
<protein>
    <recommendedName>
        <fullName evidence="3">DUF6533 domain-containing protein</fullName>
    </recommendedName>
</protein>
<organism evidence="4 5">
    <name type="scientific">Dentipellis fragilis</name>
    <dbReference type="NCBI Taxonomy" id="205917"/>
    <lineage>
        <taxon>Eukaryota</taxon>
        <taxon>Fungi</taxon>
        <taxon>Dikarya</taxon>
        <taxon>Basidiomycota</taxon>
        <taxon>Agaricomycotina</taxon>
        <taxon>Agaricomycetes</taxon>
        <taxon>Russulales</taxon>
        <taxon>Hericiaceae</taxon>
        <taxon>Dentipellis</taxon>
    </lineage>
</organism>
<dbReference type="InterPro" id="IPR045340">
    <property type="entry name" value="DUF6533"/>
</dbReference>
<accession>A0A4Y9ZBT0</accession>
<feature type="domain" description="DUF6533" evidence="3">
    <location>
        <begin position="23"/>
        <end position="58"/>
    </location>
</feature>
<comment type="caution">
    <text evidence="4">The sequence shown here is derived from an EMBL/GenBank/DDBJ whole genome shotgun (WGS) entry which is preliminary data.</text>
</comment>
<dbReference type="EMBL" id="SEOQ01000020">
    <property type="protein sequence ID" value="TFY72255.1"/>
    <property type="molecule type" value="Genomic_DNA"/>
</dbReference>
<feature type="transmembrane region" description="Helical" evidence="2">
    <location>
        <begin position="220"/>
        <end position="247"/>
    </location>
</feature>
<keyword evidence="2" id="KW-0812">Transmembrane</keyword>
<evidence type="ECO:0000313" key="5">
    <source>
        <dbReference type="Proteomes" id="UP000298327"/>
    </source>
</evidence>
<feature type="compositionally biased region" description="Basic and acidic residues" evidence="1">
    <location>
        <begin position="370"/>
        <end position="382"/>
    </location>
</feature>
<dbReference type="Pfam" id="PF20151">
    <property type="entry name" value="DUF6533"/>
    <property type="match status" value="1"/>
</dbReference>
<dbReference type="Proteomes" id="UP000298327">
    <property type="component" value="Unassembled WGS sequence"/>
</dbReference>
<feature type="region of interest" description="Disordered" evidence="1">
    <location>
        <begin position="370"/>
        <end position="391"/>
    </location>
</feature>
<sequence length="391" mass="44030">MADPLNDSIIALGHDIFVEKLYYVATCALWLYDYLLTMGDEVAYAWAGKKTYIFYLYLAVNHSSTSQNAEVHLSKESIPHTMCIVGDALFDIPEAYFLPAWTIDVYVFTLVRNVWSLTARQSCTRFCAALSFEAALTSSIAEIFLTLRVYAITGKRKLVLVASATLIFCQWGVLMYQASQSQKGTSDVAALLPLQDGHRSPLPALPDIDAFRMLTPPYFVVAWIDAFLVICLGFDAIVFLVICITTVIAIRRSNYGHMLRIVQRDGIVYFFVLFSSNLIWLLLALYAPPGRKYIQTQPALIISSIMINRITLNLKRGGRKQIINYGLSSDPEGDHTLPWSVKTFEDPDSHSGSFDRAEILEHELSDLRDLTRDTRHPMDHESGPPVLHIHP</sequence>
<evidence type="ECO:0000256" key="2">
    <source>
        <dbReference type="SAM" id="Phobius"/>
    </source>
</evidence>
<evidence type="ECO:0000256" key="1">
    <source>
        <dbReference type="SAM" id="MobiDB-lite"/>
    </source>
</evidence>